<organism evidence="4 5">
    <name type="scientific">Lepeophtheirus salmonis</name>
    <name type="common">Salmon louse</name>
    <name type="synonym">Caligus salmonis</name>
    <dbReference type="NCBI Taxonomy" id="72036"/>
    <lineage>
        <taxon>Eukaryota</taxon>
        <taxon>Metazoa</taxon>
        <taxon>Ecdysozoa</taxon>
        <taxon>Arthropoda</taxon>
        <taxon>Crustacea</taxon>
        <taxon>Multicrustacea</taxon>
        <taxon>Hexanauplia</taxon>
        <taxon>Copepoda</taxon>
        <taxon>Siphonostomatoida</taxon>
        <taxon>Caligidae</taxon>
        <taxon>Lepeophtheirus</taxon>
    </lineage>
</organism>
<protein>
    <submittedName>
        <fullName evidence="4">(salmon louse) hypothetical protein</fullName>
    </submittedName>
</protein>
<proteinExistence type="predicted"/>
<dbReference type="OrthoDB" id="6134417at2759"/>
<accession>A0A7R8CRE7</accession>
<evidence type="ECO:0000313" key="5">
    <source>
        <dbReference type="Proteomes" id="UP000675881"/>
    </source>
</evidence>
<gene>
    <name evidence="4" type="ORF">LSAA_7466</name>
</gene>
<dbReference type="EMBL" id="HG994582">
    <property type="protein sequence ID" value="CAF2904515.1"/>
    <property type="molecule type" value="Genomic_DNA"/>
</dbReference>
<reference evidence="4" key="1">
    <citation type="submission" date="2021-02" db="EMBL/GenBank/DDBJ databases">
        <authorList>
            <person name="Bekaert M."/>
        </authorList>
    </citation>
    <scope>NUCLEOTIDE SEQUENCE</scope>
    <source>
        <strain evidence="4">IoA-00</strain>
    </source>
</reference>
<dbReference type="Pfam" id="PF25469">
    <property type="entry name" value="WHD_NWD1"/>
    <property type="match status" value="1"/>
</dbReference>
<sequence length="747" mass="86775">MDDKTIDRIFAGNFEGLPELCNTVVKIYICSTYTDMTLEKNTLQSEVYPKLREYCRERHGLEFQIVDMRWGIRDDATDDHMTTHICLEEIRNCQKTSLGPNFIFLGGQKYGYRPVPTFIPHDEFNLILNMLKEFEKNTEILTDWYEKDTNSIPVMMILQPISSHYPNFLNSQVPKLQSEDQEKWWRTLCKLQETLREAAYNLFKRTLKLIAWLFFRTIMNINTSDKTITGKPAHYLDMENRQINKAASLLLTSLKDDKLVKKLEKGNSFRYEVEWVGVTEIKALSVLIDKAMKKVDNSTRGVLAHEIGKHMNLCVDGSPFFYGQEDNLEKVKDYVKGESRGCLLVYGRSGTGKSFLMGKIAMSVHLWLAPLIPMMVIRFIGSTSASSSIELVLFSICKQICYNLEISLEEVPEEFVPLKNFFKSLLEKASETNFVGICEEESNHLLLGELGYDLAISILKKWMCTMSNRRLTHFQWRTAMNAVAVCSTPLFLRLCYSQMKSWRSYTIPEETKLPFSVDAFVTLLFDQIEFKCGKQLVSRTVSYITASRHGLTESEIVDILSLDDIVLHEIFTYTKPQVRRLPPILWTKIKRELEGYITEIETDGTKVIVWAHSQFIFKHVRVFPWAMEQWVEKSFKYSQVQAQRMGLSDREDKADRKVPSQPNVFISPNGKVSRYNFRKFSELPYHLVKSNRFSDLAEHALFNYDWLHSKISGSLMKHVLDDFIHALSAISDKKLYRQVKKLFNQLE</sequence>
<dbReference type="SUPFAM" id="SSF52540">
    <property type="entry name" value="P-loop containing nucleoside triphosphate hydrolases"/>
    <property type="match status" value="1"/>
</dbReference>
<dbReference type="InterPro" id="IPR052752">
    <property type="entry name" value="NACHT-WD_repeat"/>
</dbReference>
<name>A0A7R8CRE7_LEPSM</name>
<evidence type="ECO:0000313" key="4">
    <source>
        <dbReference type="EMBL" id="CAF2904515.1"/>
    </source>
</evidence>
<dbReference type="Gene3D" id="3.40.50.300">
    <property type="entry name" value="P-loop containing nucleotide triphosphate hydrolases"/>
    <property type="match status" value="1"/>
</dbReference>
<keyword evidence="2" id="KW-0677">Repeat</keyword>
<dbReference type="Gene3D" id="1.25.40.370">
    <property type="match status" value="1"/>
</dbReference>
<dbReference type="PANTHER" id="PTHR19871">
    <property type="entry name" value="BETA TRANSDUCIN-RELATED PROTEIN"/>
    <property type="match status" value="1"/>
</dbReference>
<keyword evidence="1" id="KW-0853">WD repeat</keyword>
<evidence type="ECO:0000256" key="2">
    <source>
        <dbReference type="ARBA" id="ARBA00022737"/>
    </source>
</evidence>
<feature type="domain" description="NWD1/2-like winged helix-turn-helix" evidence="3">
    <location>
        <begin position="525"/>
        <end position="616"/>
    </location>
</feature>
<evidence type="ECO:0000259" key="3">
    <source>
        <dbReference type="Pfam" id="PF25469"/>
    </source>
</evidence>
<dbReference type="AlphaFoldDB" id="A0A7R8CRE7"/>
<dbReference type="PANTHER" id="PTHR19871:SF14">
    <property type="entry name" value="DUF4062 DOMAIN-CONTAINING PROTEIN"/>
    <property type="match status" value="1"/>
</dbReference>
<keyword evidence="5" id="KW-1185">Reference proteome</keyword>
<dbReference type="Proteomes" id="UP000675881">
    <property type="component" value="Chromosome 3"/>
</dbReference>
<evidence type="ECO:0000256" key="1">
    <source>
        <dbReference type="ARBA" id="ARBA00022574"/>
    </source>
</evidence>
<dbReference type="InterPro" id="IPR027417">
    <property type="entry name" value="P-loop_NTPase"/>
</dbReference>
<dbReference type="InterPro" id="IPR057588">
    <property type="entry name" value="NWD1/2-like_WH"/>
</dbReference>